<dbReference type="PANTHER" id="PTHR11537:SF254">
    <property type="entry name" value="POTASSIUM VOLTAGE-GATED CHANNEL PROTEIN SHAB"/>
    <property type="match status" value="1"/>
</dbReference>
<evidence type="ECO:0000313" key="15">
    <source>
        <dbReference type="Proteomes" id="UP000724686"/>
    </source>
</evidence>
<name>A0ABS2U792_9LEPT</name>
<keyword evidence="5" id="KW-0631">Potassium channel</keyword>
<evidence type="ECO:0000256" key="1">
    <source>
        <dbReference type="ARBA" id="ARBA00004141"/>
    </source>
</evidence>
<dbReference type="Gene3D" id="1.10.287.70">
    <property type="match status" value="1"/>
</dbReference>
<dbReference type="RefSeq" id="WP_205278419.1">
    <property type="nucleotide sequence ID" value="NZ_JAFFPU010000013.1"/>
</dbReference>
<keyword evidence="2" id="KW-0813">Transport</keyword>
<feature type="transmembrane region" description="Helical" evidence="12">
    <location>
        <begin position="188"/>
        <end position="213"/>
    </location>
</feature>
<keyword evidence="8 12" id="KW-1133">Transmembrane helix</keyword>
<dbReference type="GO" id="GO:0034220">
    <property type="term" value="P:monoatomic ion transmembrane transport"/>
    <property type="evidence" value="ECO:0007669"/>
    <property type="project" value="UniProtKB-KW"/>
</dbReference>
<organism evidence="14 15">
    <name type="scientific">Leptospira ainlahdjerensis</name>
    <dbReference type="NCBI Taxonomy" id="2810033"/>
    <lineage>
        <taxon>Bacteria</taxon>
        <taxon>Pseudomonadati</taxon>
        <taxon>Spirochaetota</taxon>
        <taxon>Spirochaetia</taxon>
        <taxon>Leptospirales</taxon>
        <taxon>Leptospiraceae</taxon>
        <taxon>Leptospira</taxon>
    </lineage>
</organism>
<keyword evidence="6" id="KW-0851">Voltage-gated channel</keyword>
<dbReference type="InterPro" id="IPR005821">
    <property type="entry name" value="Ion_trans_dom"/>
</dbReference>
<dbReference type="Gene3D" id="1.20.5.110">
    <property type="match status" value="1"/>
</dbReference>
<dbReference type="PANTHER" id="PTHR11537">
    <property type="entry name" value="VOLTAGE-GATED POTASSIUM CHANNEL"/>
    <property type="match status" value="1"/>
</dbReference>
<proteinExistence type="predicted"/>
<reference evidence="14 15" key="1">
    <citation type="submission" date="2021-02" db="EMBL/GenBank/DDBJ databases">
        <title>Leptospira ainlahdjerensis sp. nov., Leptospira ainazelensis sp. nov., Leptospira abararensis sp. nov. and Leptospira chreensis sp. nov., four new species isolated from water sources in Algeria.</title>
        <authorList>
            <person name="Amara Korba A."/>
            <person name="Kainiu M."/>
            <person name="Vincent A.T."/>
            <person name="Mariet J.-F."/>
            <person name="Veyrier F.J."/>
            <person name="Goarant C."/>
            <person name="Picardeau M."/>
        </authorList>
    </citation>
    <scope>NUCLEOTIDE SEQUENCE [LARGE SCALE GENOMIC DNA]</scope>
    <source>
        <strain evidence="14 15">201903070</strain>
    </source>
</reference>
<evidence type="ECO:0000256" key="12">
    <source>
        <dbReference type="SAM" id="Phobius"/>
    </source>
</evidence>
<keyword evidence="4 12" id="KW-0812">Transmembrane</keyword>
<sequence>MENKTQRQFPFALIDLAVVVLSIYVLLTLLISSFVKMDSELEKLLNLIDNLICVFFIFEFFYKLFTAESKLTYLKWGWIDLLSSIPTLDYFRAGRLFRLIRLIRILRALRSTKHLINFIFKNKAQGTFSSVALIAFIIIIFSSIAILQVENDPSSNIKTAEDALWWSYTTVTTVGYGDKFPVTGEGRLIATILMTAGVGLFGTFTGFVASWFLSIKPEEKNEA</sequence>
<keyword evidence="11 14" id="KW-0407">Ion channel</keyword>
<evidence type="ECO:0000256" key="4">
    <source>
        <dbReference type="ARBA" id="ARBA00022692"/>
    </source>
</evidence>
<keyword evidence="7" id="KW-0630">Potassium</keyword>
<evidence type="ECO:0000256" key="7">
    <source>
        <dbReference type="ARBA" id="ARBA00022958"/>
    </source>
</evidence>
<comment type="caution">
    <text evidence="14">The sequence shown here is derived from an EMBL/GenBank/DDBJ whole genome shotgun (WGS) entry which is preliminary data.</text>
</comment>
<dbReference type="InterPro" id="IPR027359">
    <property type="entry name" value="Volt_channel_dom_sf"/>
</dbReference>
<dbReference type="EMBL" id="JAFFPU010000013">
    <property type="protein sequence ID" value="MBM9576228.1"/>
    <property type="molecule type" value="Genomic_DNA"/>
</dbReference>
<keyword evidence="3" id="KW-0633">Potassium transport</keyword>
<dbReference type="Pfam" id="PF00520">
    <property type="entry name" value="Ion_trans"/>
    <property type="match status" value="1"/>
</dbReference>
<evidence type="ECO:0000256" key="11">
    <source>
        <dbReference type="ARBA" id="ARBA00023303"/>
    </source>
</evidence>
<evidence type="ECO:0000259" key="13">
    <source>
        <dbReference type="Pfam" id="PF00520"/>
    </source>
</evidence>
<dbReference type="PRINTS" id="PR00169">
    <property type="entry name" value="KCHANNEL"/>
</dbReference>
<evidence type="ECO:0000256" key="5">
    <source>
        <dbReference type="ARBA" id="ARBA00022826"/>
    </source>
</evidence>
<accession>A0ABS2U792</accession>
<gene>
    <name evidence="14" type="ORF">JWG45_03585</name>
</gene>
<feature type="transmembrane region" description="Helical" evidence="12">
    <location>
        <begin position="47"/>
        <end position="65"/>
    </location>
</feature>
<keyword evidence="15" id="KW-1185">Reference proteome</keyword>
<feature type="transmembrane region" description="Helical" evidence="12">
    <location>
        <begin position="12"/>
        <end position="35"/>
    </location>
</feature>
<keyword evidence="10 12" id="KW-0472">Membrane</keyword>
<feature type="domain" description="Ion transport" evidence="13">
    <location>
        <begin position="15"/>
        <end position="213"/>
    </location>
</feature>
<dbReference type="SUPFAM" id="SSF81324">
    <property type="entry name" value="Voltage-gated potassium channels"/>
    <property type="match status" value="1"/>
</dbReference>
<protein>
    <submittedName>
        <fullName evidence="14">Potassium channel family protein</fullName>
    </submittedName>
</protein>
<comment type="subcellular location">
    <subcellularLocation>
        <location evidence="1">Membrane</location>
        <topology evidence="1">Multi-pass membrane protein</topology>
    </subcellularLocation>
</comment>
<evidence type="ECO:0000256" key="8">
    <source>
        <dbReference type="ARBA" id="ARBA00022989"/>
    </source>
</evidence>
<evidence type="ECO:0000256" key="2">
    <source>
        <dbReference type="ARBA" id="ARBA00022448"/>
    </source>
</evidence>
<keyword evidence="9" id="KW-0406">Ion transport</keyword>
<evidence type="ECO:0000256" key="10">
    <source>
        <dbReference type="ARBA" id="ARBA00023136"/>
    </source>
</evidence>
<dbReference type="Gene3D" id="1.20.120.350">
    <property type="entry name" value="Voltage-gated potassium channels. Chain C"/>
    <property type="match status" value="1"/>
</dbReference>
<evidence type="ECO:0000256" key="9">
    <source>
        <dbReference type="ARBA" id="ARBA00023065"/>
    </source>
</evidence>
<feature type="transmembrane region" description="Helical" evidence="12">
    <location>
        <begin position="128"/>
        <end position="149"/>
    </location>
</feature>
<evidence type="ECO:0000313" key="14">
    <source>
        <dbReference type="EMBL" id="MBM9576228.1"/>
    </source>
</evidence>
<dbReference type="Proteomes" id="UP000724686">
    <property type="component" value="Unassembled WGS sequence"/>
</dbReference>
<evidence type="ECO:0000256" key="3">
    <source>
        <dbReference type="ARBA" id="ARBA00022538"/>
    </source>
</evidence>
<evidence type="ECO:0000256" key="6">
    <source>
        <dbReference type="ARBA" id="ARBA00022882"/>
    </source>
</evidence>
<dbReference type="InterPro" id="IPR028325">
    <property type="entry name" value="VG_K_chnl"/>
</dbReference>